<organism evidence="4">
    <name type="scientific">Enterobius vermicularis</name>
    <name type="common">Human pinworm</name>
    <dbReference type="NCBI Taxonomy" id="51028"/>
    <lineage>
        <taxon>Eukaryota</taxon>
        <taxon>Metazoa</taxon>
        <taxon>Ecdysozoa</taxon>
        <taxon>Nematoda</taxon>
        <taxon>Chromadorea</taxon>
        <taxon>Rhabditida</taxon>
        <taxon>Spirurina</taxon>
        <taxon>Oxyuridomorpha</taxon>
        <taxon>Oxyuroidea</taxon>
        <taxon>Oxyuridae</taxon>
        <taxon>Enterobius</taxon>
    </lineage>
</organism>
<dbReference type="WBParaSite" id="EVEC_0000217801-mRNA-1">
    <property type="protein sequence ID" value="EVEC_0000217801-mRNA-1"/>
    <property type="gene ID" value="EVEC_0000217801"/>
</dbReference>
<dbReference type="InterPro" id="IPR011993">
    <property type="entry name" value="PH-like_dom_sf"/>
</dbReference>
<name>A0A0N4UXC0_ENTVE</name>
<evidence type="ECO:0000313" key="4">
    <source>
        <dbReference type="WBParaSite" id="EVEC_0000217801-mRNA-1"/>
    </source>
</evidence>
<reference evidence="2 3" key="2">
    <citation type="submission" date="2018-10" db="EMBL/GenBank/DDBJ databases">
        <authorList>
            <consortium name="Pathogen Informatics"/>
        </authorList>
    </citation>
    <scope>NUCLEOTIDE SEQUENCE [LARGE SCALE GENOMIC DNA]</scope>
</reference>
<dbReference type="Gene3D" id="2.30.29.30">
    <property type="entry name" value="Pleckstrin-homology domain (PH domain)/Phosphotyrosine-binding domain (PTB)"/>
    <property type="match status" value="1"/>
</dbReference>
<dbReference type="STRING" id="51028.A0A0N4UXC0"/>
<evidence type="ECO:0000313" key="2">
    <source>
        <dbReference type="EMBL" id="VDD86743.1"/>
    </source>
</evidence>
<dbReference type="AlphaFoldDB" id="A0A0N4UXC0"/>
<reference evidence="4" key="1">
    <citation type="submission" date="2017-02" db="UniProtKB">
        <authorList>
            <consortium name="WormBaseParasite"/>
        </authorList>
    </citation>
    <scope>IDENTIFICATION</scope>
</reference>
<accession>A0A0N4UXC0</accession>
<evidence type="ECO:0000313" key="3">
    <source>
        <dbReference type="Proteomes" id="UP000274131"/>
    </source>
</evidence>
<gene>
    <name evidence="2" type="ORF">EVEC_LOCUS1886</name>
</gene>
<dbReference type="OrthoDB" id="5797166at2759"/>
<protein>
    <submittedName>
        <fullName evidence="4">PH domain-containing protein</fullName>
    </submittedName>
</protein>
<dbReference type="Proteomes" id="UP000274131">
    <property type="component" value="Unassembled WGS sequence"/>
</dbReference>
<dbReference type="EMBL" id="UXUI01007280">
    <property type="protein sequence ID" value="VDD86743.1"/>
    <property type="molecule type" value="Genomic_DNA"/>
</dbReference>
<feature type="coiled-coil region" evidence="1">
    <location>
        <begin position="158"/>
        <end position="192"/>
    </location>
</feature>
<proteinExistence type="predicted"/>
<sequence>MCRRVERLKSCMWKSQKWHMYWCTAHPGVLYLWPLHKPTTSANRRKVALTPNATVNSIIFEEDRFTWNLRCASGKEFLFAHFDELQQASWISEMQLAIKYPTRDELFEYDKKRALENDCSYSAERSLTWRLALESENLRLTKLLDEERKALHDEEIVRTLATRMFDEEREKREKLERKLSDIEHNLKKNRSLGNGIDDKSVL</sequence>
<evidence type="ECO:0000256" key="1">
    <source>
        <dbReference type="SAM" id="Coils"/>
    </source>
</evidence>
<keyword evidence="1" id="KW-0175">Coiled coil</keyword>
<dbReference type="SUPFAM" id="SSF50729">
    <property type="entry name" value="PH domain-like"/>
    <property type="match status" value="1"/>
</dbReference>
<keyword evidence="3" id="KW-1185">Reference proteome</keyword>